<dbReference type="EMBL" id="CM044704">
    <property type="protein sequence ID" value="KAI5666230.1"/>
    <property type="molecule type" value="Genomic_DNA"/>
</dbReference>
<name>A0ACC0B0J7_CATRO</name>
<gene>
    <name evidence="1" type="ORF">M9H77_16083</name>
</gene>
<reference evidence="2" key="1">
    <citation type="journal article" date="2023" name="Nat. Plants">
        <title>Single-cell RNA sequencing provides a high-resolution roadmap for understanding the multicellular compartmentation of specialized metabolism.</title>
        <authorList>
            <person name="Sun S."/>
            <person name="Shen X."/>
            <person name="Li Y."/>
            <person name="Li Y."/>
            <person name="Wang S."/>
            <person name="Li R."/>
            <person name="Zhang H."/>
            <person name="Shen G."/>
            <person name="Guo B."/>
            <person name="Wei J."/>
            <person name="Xu J."/>
            <person name="St-Pierre B."/>
            <person name="Chen S."/>
            <person name="Sun C."/>
        </authorList>
    </citation>
    <scope>NUCLEOTIDE SEQUENCE [LARGE SCALE GENOMIC DNA]</scope>
</reference>
<evidence type="ECO:0000313" key="1">
    <source>
        <dbReference type="EMBL" id="KAI5666230.1"/>
    </source>
</evidence>
<accession>A0ACC0B0J7</accession>
<sequence>MSVIDILFRVDAICQKYDKYDVEKQRNGSSDDAFGRLFASFESQIDATVRKAEIAATEMNRAKLVAMNAEIRRTKARLMEEIPKLQKLAQKKVKGLTQEEIETRMDLVFSLPERIKAIPEGGTSSGAKQTGGNWGTSASHKNIKFDSGLDVISDGLDTLKNLAKDMNEELDRQVPLIDEIDTKVDKANTNLRRTNVQLKKTVTQHTEVSNPKLLISPAIVLQNVVPAVIFLCFAISDTLP</sequence>
<protein>
    <submittedName>
        <fullName evidence="1">Uncharacterized protein</fullName>
    </submittedName>
</protein>
<keyword evidence="2" id="KW-1185">Reference proteome</keyword>
<proteinExistence type="predicted"/>
<evidence type="ECO:0000313" key="2">
    <source>
        <dbReference type="Proteomes" id="UP001060085"/>
    </source>
</evidence>
<comment type="caution">
    <text evidence="1">The sequence shown here is derived from an EMBL/GenBank/DDBJ whole genome shotgun (WGS) entry which is preliminary data.</text>
</comment>
<organism evidence="1 2">
    <name type="scientific">Catharanthus roseus</name>
    <name type="common">Madagascar periwinkle</name>
    <name type="synonym">Vinca rosea</name>
    <dbReference type="NCBI Taxonomy" id="4058"/>
    <lineage>
        <taxon>Eukaryota</taxon>
        <taxon>Viridiplantae</taxon>
        <taxon>Streptophyta</taxon>
        <taxon>Embryophyta</taxon>
        <taxon>Tracheophyta</taxon>
        <taxon>Spermatophyta</taxon>
        <taxon>Magnoliopsida</taxon>
        <taxon>eudicotyledons</taxon>
        <taxon>Gunneridae</taxon>
        <taxon>Pentapetalae</taxon>
        <taxon>asterids</taxon>
        <taxon>lamiids</taxon>
        <taxon>Gentianales</taxon>
        <taxon>Apocynaceae</taxon>
        <taxon>Rauvolfioideae</taxon>
        <taxon>Vinceae</taxon>
        <taxon>Catharanthinae</taxon>
        <taxon>Catharanthus</taxon>
    </lineage>
</organism>
<dbReference type="Proteomes" id="UP001060085">
    <property type="component" value="Linkage Group LG04"/>
</dbReference>